<evidence type="ECO:0000256" key="2">
    <source>
        <dbReference type="ARBA" id="ARBA00023002"/>
    </source>
</evidence>
<dbReference type="Gene3D" id="3.40.50.720">
    <property type="entry name" value="NAD(P)-binding Rossmann-like Domain"/>
    <property type="match status" value="1"/>
</dbReference>
<dbReference type="PRINTS" id="PR00081">
    <property type="entry name" value="GDHRDH"/>
</dbReference>
<protein>
    <submittedName>
        <fullName evidence="4">SDR family NAD(P)-dependent oxidoreductase</fullName>
    </submittedName>
</protein>
<keyword evidence="5" id="KW-1185">Reference proteome</keyword>
<dbReference type="PROSITE" id="PS00061">
    <property type="entry name" value="ADH_SHORT"/>
    <property type="match status" value="1"/>
</dbReference>
<dbReference type="EMBL" id="JAJJMO010000001">
    <property type="protein sequence ID" value="MCC9072658.1"/>
    <property type="molecule type" value="Genomic_DNA"/>
</dbReference>
<dbReference type="InterPro" id="IPR036291">
    <property type="entry name" value="NAD(P)-bd_dom_sf"/>
</dbReference>
<accession>A0ABS8MVH9</accession>
<comment type="caution">
    <text evidence="4">The sequence shown here is derived from an EMBL/GenBank/DDBJ whole genome shotgun (WGS) entry which is preliminary data.</text>
</comment>
<keyword evidence="2" id="KW-0560">Oxidoreductase</keyword>
<organism evidence="4 5">
    <name type="scientific">Flavobacterium pisciphilum</name>
    <dbReference type="NCBI Taxonomy" id="2893755"/>
    <lineage>
        <taxon>Bacteria</taxon>
        <taxon>Pseudomonadati</taxon>
        <taxon>Bacteroidota</taxon>
        <taxon>Flavobacteriia</taxon>
        <taxon>Flavobacteriales</taxon>
        <taxon>Flavobacteriaceae</taxon>
        <taxon>Flavobacterium</taxon>
    </lineage>
</organism>
<dbReference type="Proteomes" id="UP001430919">
    <property type="component" value="Unassembled WGS sequence"/>
</dbReference>
<dbReference type="PANTHER" id="PTHR42901">
    <property type="entry name" value="ALCOHOL DEHYDROGENASE"/>
    <property type="match status" value="1"/>
</dbReference>
<gene>
    <name evidence="4" type="ORF">LNQ49_13810</name>
</gene>
<reference evidence="4" key="1">
    <citation type="submission" date="2021-11" db="EMBL/GenBank/DDBJ databases">
        <title>Description of novel Flavobacterium species.</title>
        <authorList>
            <person name="Saticioglu I.B."/>
            <person name="Ay H."/>
            <person name="Altun S."/>
            <person name="Duman M."/>
        </authorList>
    </citation>
    <scope>NUCLEOTIDE SEQUENCE</scope>
    <source>
        <strain evidence="4">F-65</strain>
    </source>
</reference>
<evidence type="ECO:0000256" key="1">
    <source>
        <dbReference type="ARBA" id="ARBA00006484"/>
    </source>
</evidence>
<dbReference type="Pfam" id="PF00106">
    <property type="entry name" value="adh_short"/>
    <property type="match status" value="1"/>
</dbReference>
<dbReference type="InterPro" id="IPR020904">
    <property type="entry name" value="Sc_DH/Rdtase_CS"/>
</dbReference>
<evidence type="ECO:0000313" key="5">
    <source>
        <dbReference type="Proteomes" id="UP001430919"/>
    </source>
</evidence>
<name>A0ABS8MVH9_9FLAO</name>
<comment type="similarity">
    <text evidence="1 3">Belongs to the short-chain dehydrogenases/reductases (SDR) family.</text>
</comment>
<sequence length="251" mass="27284">MKKTALITGATSGIGKATAQILAKNNYKVILCGRRQDRLTELEKELSEYTEVHILAFDVRDKKAVLECIGSLPESFSDIDVLINNAGNAHGLDPIQTGDLEDWDAMIDINVKGLLYVSKAIIPQMTARKSGHIINIGSTAAKEVYPNGNVYCGTKHAVDAISQGMRIDLNPFGIKVGAIHPGMVETEFSEVRFKGDADRASNVYKGFTPLQAEDIADIIHFVVSRPYHVNIADLVVMSTAQASSTIVNKNI</sequence>
<dbReference type="InterPro" id="IPR002347">
    <property type="entry name" value="SDR_fam"/>
</dbReference>
<dbReference type="RefSeq" id="WP_229989550.1">
    <property type="nucleotide sequence ID" value="NZ_JAJJMO010000001.1"/>
</dbReference>
<evidence type="ECO:0000313" key="4">
    <source>
        <dbReference type="EMBL" id="MCC9072658.1"/>
    </source>
</evidence>
<dbReference type="PRINTS" id="PR00080">
    <property type="entry name" value="SDRFAMILY"/>
</dbReference>
<dbReference type="SUPFAM" id="SSF51735">
    <property type="entry name" value="NAD(P)-binding Rossmann-fold domains"/>
    <property type="match status" value="1"/>
</dbReference>
<dbReference type="PANTHER" id="PTHR42901:SF1">
    <property type="entry name" value="ALCOHOL DEHYDROGENASE"/>
    <property type="match status" value="1"/>
</dbReference>
<proteinExistence type="inferred from homology"/>
<evidence type="ECO:0000256" key="3">
    <source>
        <dbReference type="RuleBase" id="RU000363"/>
    </source>
</evidence>